<dbReference type="SUPFAM" id="SSF54909">
    <property type="entry name" value="Dimeric alpha+beta barrel"/>
    <property type="match status" value="1"/>
</dbReference>
<dbReference type="InterPro" id="IPR011008">
    <property type="entry name" value="Dimeric_a/b-barrel"/>
</dbReference>
<evidence type="ECO:0000256" key="1">
    <source>
        <dbReference type="ARBA" id="ARBA00023015"/>
    </source>
</evidence>
<evidence type="ECO:0000256" key="3">
    <source>
        <dbReference type="ARBA" id="ARBA00023163"/>
    </source>
</evidence>
<dbReference type="InterPro" id="IPR019888">
    <property type="entry name" value="Tscrpt_reg_AsnC-like"/>
</dbReference>
<dbReference type="PROSITE" id="PS50956">
    <property type="entry name" value="HTH_ASNC_2"/>
    <property type="match status" value="1"/>
</dbReference>
<protein>
    <submittedName>
        <fullName evidence="5">DNA-binding transcriptional regulator, Lrp family</fullName>
    </submittedName>
</protein>
<dbReference type="SMART" id="SM00344">
    <property type="entry name" value="HTH_ASNC"/>
    <property type="match status" value="1"/>
</dbReference>
<sequence>MGYGMDQRDIQILQAIAELGTGSPDEIAGHTDIPKSTVHYRLTKLKDAGIVTNDLYDIDLEKVGFDITVITEVAAEYDEQYHKRVGEKLADVEGVNQVYFTMGETDFVVISHLSDREMVHRLISDYERIDEVVRTSSRFVIETIKDEPNALNDFDSETLLEQTQEIE</sequence>
<dbReference type="AlphaFoldDB" id="A0A1I6UGG8"/>
<gene>
    <name evidence="5" type="ORF">SAMN04488556_3848</name>
</gene>
<dbReference type="InterPro" id="IPR011991">
    <property type="entry name" value="ArsR-like_HTH"/>
</dbReference>
<dbReference type="PANTHER" id="PTHR30154:SF34">
    <property type="entry name" value="TRANSCRIPTIONAL REGULATOR AZLB"/>
    <property type="match status" value="1"/>
</dbReference>
<dbReference type="InterPro" id="IPR000485">
    <property type="entry name" value="AsnC-type_HTH_dom"/>
</dbReference>
<evidence type="ECO:0000259" key="4">
    <source>
        <dbReference type="PROSITE" id="PS50956"/>
    </source>
</evidence>
<keyword evidence="6" id="KW-1185">Reference proteome</keyword>
<evidence type="ECO:0000313" key="6">
    <source>
        <dbReference type="Proteomes" id="UP000199199"/>
    </source>
</evidence>
<dbReference type="InterPro" id="IPR019887">
    <property type="entry name" value="Tscrpt_reg_AsnC/Lrp_C"/>
</dbReference>
<dbReference type="GO" id="GO:0043200">
    <property type="term" value="P:response to amino acid"/>
    <property type="evidence" value="ECO:0007669"/>
    <property type="project" value="TreeGrafter"/>
</dbReference>
<evidence type="ECO:0000256" key="2">
    <source>
        <dbReference type="ARBA" id="ARBA00023125"/>
    </source>
</evidence>
<organism evidence="5 6">
    <name type="scientific">Halostagnicola kamekurae</name>
    <dbReference type="NCBI Taxonomy" id="619731"/>
    <lineage>
        <taxon>Archaea</taxon>
        <taxon>Methanobacteriati</taxon>
        <taxon>Methanobacteriota</taxon>
        <taxon>Stenosarchaea group</taxon>
        <taxon>Halobacteria</taxon>
        <taxon>Halobacteriales</taxon>
        <taxon>Natrialbaceae</taxon>
        <taxon>Halostagnicola</taxon>
    </lineage>
</organism>
<dbReference type="Gene3D" id="3.30.70.920">
    <property type="match status" value="1"/>
</dbReference>
<dbReference type="GO" id="GO:0005829">
    <property type="term" value="C:cytosol"/>
    <property type="evidence" value="ECO:0007669"/>
    <property type="project" value="TreeGrafter"/>
</dbReference>
<dbReference type="SUPFAM" id="SSF46785">
    <property type="entry name" value="Winged helix' DNA-binding domain"/>
    <property type="match status" value="1"/>
</dbReference>
<keyword evidence="3" id="KW-0804">Transcription</keyword>
<feature type="domain" description="HTH asnC-type" evidence="4">
    <location>
        <begin position="5"/>
        <end position="66"/>
    </location>
</feature>
<dbReference type="PANTHER" id="PTHR30154">
    <property type="entry name" value="LEUCINE-RESPONSIVE REGULATORY PROTEIN"/>
    <property type="match status" value="1"/>
</dbReference>
<reference evidence="6" key="1">
    <citation type="submission" date="2016-10" db="EMBL/GenBank/DDBJ databases">
        <authorList>
            <person name="Varghese N."/>
            <person name="Submissions S."/>
        </authorList>
    </citation>
    <scope>NUCLEOTIDE SEQUENCE [LARGE SCALE GENOMIC DNA]</scope>
    <source>
        <strain evidence="6">DSM 22427</strain>
    </source>
</reference>
<name>A0A1I6UGG8_9EURY</name>
<dbReference type="Pfam" id="PF13412">
    <property type="entry name" value="HTH_24"/>
    <property type="match status" value="1"/>
</dbReference>
<dbReference type="Proteomes" id="UP000199199">
    <property type="component" value="Unassembled WGS sequence"/>
</dbReference>
<dbReference type="CDD" id="cd00090">
    <property type="entry name" value="HTH_ARSR"/>
    <property type="match status" value="1"/>
</dbReference>
<evidence type="ECO:0000313" key="5">
    <source>
        <dbReference type="EMBL" id="SFT00532.1"/>
    </source>
</evidence>
<dbReference type="Pfam" id="PF01037">
    <property type="entry name" value="AsnC_trans_reg"/>
    <property type="match status" value="1"/>
</dbReference>
<keyword evidence="2 5" id="KW-0238">DNA-binding</keyword>
<accession>A0A1I6UGG8</accession>
<dbReference type="Gene3D" id="1.10.10.10">
    <property type="entry name" value="Winged helix-like DNA-binding domain superfamily/Winged helix DNA-binding domain"/>
    <property type="match status" value="1"/>
</dbReference>
<dbReference type="EMBL" id="FOZS01000004">
    <property type="protein sequence ID" value="SFT00532.1"/>
    <property type="molecule type" value="Genomic_DNA"/>
</dbReference>
<dbReference type="InterPro" id="IPR036390">
    <property type="entry name" value="WH_DNA-bd_sf"/>
</dbReference>
<keyword evidence="1" id="KW-0805">Transcription regulation</keyword>
<dbReference type="InterPro" id="IPR036388">
    <property type="entry name" value="WH-like_DNA-bd_sf"/>
</dbReference>
<dbReference type="GO" id="GO:0043565">
    <property type="term" value="F:sequence-specific DNA binding"/>
    <property type="evidence" value="ECO:0007669"/>
    <property type="project" value="InterPro"/>
</dbReference>
<proteinExistence type="predicted"/>